<dbReference type="Gene3D" id="3.40.630.10">
    <property type="entry name" value="Zn peptidases"/>
    <property type="match status" value="1"/>
</dbReference>
<sequence>MDLRAIAADVPDYSGYPSLDELSASSRELAAEFPDVVRLRTVGRSSAGDDIECLTVGDGARSAVVYGVPNSNEPVGTLTIEYLARRLCEDVSLRAELDFTWHFVKVADPDGLRLNEGWLSPPITLTSYHRHFFREAMEEEADLNFPISYRGLVFDRPPAETRALMAVIDEAEPDFCYPLHNAEIGGTFYYVSERCAPLYSLLQELPSWFGLHLSPLPGPNPGDSVFAPGIGPLPSMTGVYDLLAESGVADPASAPLLAGHGGLISDYLRRFGTFCLLSEVAPFDDPRSGDLSLSSVTRAEVLAACVEVLGASAVLAERFAGFEPVLRRDTRLRRAVRHSLEMYGFLAAQQRDALAALVDGDEVATVAEWHRVVFLRGVVQRVRGMFVRMLDVELADRPAGAAVAGLVGARAEVAAEFEAEAVRLEREVPPASPVRSLVGAQVCAGLAAAAYVRDHRPCRRGGAGVAVS</sequence>
<dbReference type="GO" id="GO:0004181">
    <property type="term" value="F:metallocarboxypeptidase activity"/>
    <property type="evidence" value="ECO:0007669"/>
    <property type="project" value="InterPro"/>
</dbReference>
<dbReference type="GO" id="GO:0006508">
    <property type="term" value="P:proteolysis"/>
    <property type="evidence" value="ECO:0007669"/>
    <property type="project" value="InterPro"/>
</dbReference>
<evidence type="ECO:0000313" key="3">
    <source>
        <dbReference type="Proteomes" id="UP000184501"/>
    </source>
</evidence>
<evidence type="ECO:0000313" key="2">
    <source>
        <dbReference type="EMBL" id="SHF67680.1"/>
    </source>
</evidence>
<dbReference type="GO" id="GO:0008270">
    <property type="term" value="F:zinc ion binding"/>
    <property type="evidence" value="ECO:0007669"/>
    <property type="project" value="InterPro"/>
</dbReference>
<dbReference type="AlphaFoldDB" id="A0A1M5DL55"/>
<proteinExistence type="predicted"/>
<dbReference type="RefSeq" id="WP_073483582.1">
    <property type="nucleotide sequence ID" value="NZ_FQVN01000004.1"/>
</dbReference>
<gene>
    <name evidence="2" type="ORF">SAMN05444320_104505</name>
</gene>
<dbReference type="STRING" id="2017.SAMN05444320_104505"/>
<dbReference type="SUPFAM" id="SSF53187">
    <property type="entry name" value="Zn-dependent exopeptidases"/>
    <property type="match status" value="1"/>
</dbReference>
<keyword evidence="2" id="KW-0378">Hydrolase</keyword>
<dbReference type="OrthoDB" id="4499135at2"/>
<accession>A0A1M5DL55</accession>
<keyword evidence="3" id="KW-1185">Reference proteome</keyword>
<dbReference type="Pfam" id="PF00246">
    <property type="entry name" value="Peptidase_M14"/>
    <property type="match status" value="1"/>
</dbReference>
<evidence type="ECO:0000259" key="1">
    <source>
        <dbReference type="Pfam" id="PF00246"/>
    </source>
</evidence>
<dbReference type="Proteomes" id="UP000184501">
    <property type="component" value="Unassembled WGS sequence"/>
</dbReference>
<keyword evidence="2" id="KW-0645">Protease</keyword>
<keyword evidence="2" id="KW-0121">Carboxypeptidase</keyword>
<feature type="domain" description="Peptidase M14" evidence="1">
    <location>
        <begin position="26"/>
        <end position="114"/>
    </location>
</feature>
<name>A0A1M5DL55_STRHI</name>
<dbReference type="InterPro" id="IPR000834">
    <property type="entry name" value="Peptidase_M14"/>
</dbReference>
<organism evidence="2 3">
    <name type="scientific">Streptoalloteichus hindustanus</name>
    <dbReference type="NCBI Taxonomy" id="2017"/>
    <lineage>
        <taxon>Bacteria</taxon>
        <taxon>Bacillati</taxon>
        <taxon>Actinomycetota</taxon>
        <taxon>Actinomycetes</taxon>
        <taxon>Pseudonocardiales</taxon>
        <taxon>Pseudonocardiaceae</taxon>
        <taxon>Streptoalloteichus</taxon>
    </lineage>
</organism>
<reference evidence="2 3" key="1">
    <citation type="submission" date="2016-11" db="EMBL/GenBank/DDBJ databases">
        <authorList>
            <person name="Jaros S."/>
            <person name="Januszkiewicz K."/>
            <person name="Wedrychowicz H."/>
        </authorList>
    </citation>
    <scope>NUCLEOTIDE SEQUENCE [LARGE SCALE GENOMIC DNA]</scope>
    <source>
        <strain evidence="2 3">DSM 44523</strain>
    </source>
</reference>
<dbReference type="EMBL" id="FQVN01000004">
    <property type="protein sequence ID" value="SHF67680.1"/>
    <property type="molecule type" value="Genomic_DNA"/>
</dbReference>
<protein>
    <submittedName>
        <fullName evidence="2">Zinc carboxypeptidase</fullName>
    </submittedName>
</protein>